<accession>A0A396IVB6</accession>
<evidence type="ECO:0000313" key="1">
    <source>
        <dbReference type="EMBL" id="RHN68314.1"/>
    </source>
</evidence>
<name>A0A396IVB6_MEDTR</name>
<gene>
    <name evidence="1" type="ORF">MtrunA17_Chr3g0112561</name>
</gene>
<sequence>MLRSMSNSISRCSLGASYVGDLMLQRSMKSLCLDGDKNLFKSSVVSSSIRILNYIQNDL</sequence>
<organism evidence="1 2">
    <name type="scientific">Medicago truncatula</name>
    <name type="common">Barrel medic</name>
    <name type="synonym">Medicago tribuloides</name>
    <dbReference type="NCBI Taxonomy" id="3880"/>
    <lineage>
        <taxon>Eukaryota</taxon>
        <taxon>Viridiplantae</taxon>
        <taxon>Streptophyta</taxon>
        <taxon>Embryophyta</taxon>
        <taxon>Tracheophyta</taxon>
        <taxon>Spermatophyta</taxon>
        <taxon>Magnoliopsida</taxon>
        <taxon>eudicotyledons</taxon>
        <taxon>Gunneridae</taxon>
        <taxon>Pentapetalae</taxon>
        <taxon>rosids</taxon>
        <taxon>fabids</taxon>
        <taxon>Fabales</taxon>
        <taxon>Fabaceae</taxon>
        <taxon>Papilionoideae</taxon>
        <taxon>50 kb inversion clade</taxon>
        <taxon>NPAAA clade</taxon>
        <taxon>Hologalegina</taxon>
        <taxon>IRL clade</taxon>
        <taxon>Trifolieae</taxon>
        <taxon>Medicago</taxon>
    </lineage>
</organism>
<proteinExistence type="predicted"/>
<reference evidence="2" key="1">
    <citation type="journal article" date="2018" name="Nat. Plants">
        <title>Whole-genome landscape of Medicago truncatula symbiotic genes.</title>
        <authorList>
            <person name="Pecrix Y."/>
            <person name="Staton S.E."/>
            <person name="Sallet E."/>
            <person name="Lelandais-Briere C."/>
            <person name="Moreau S."/>
            <person name="Carrere S."/>
            <person name="Blein T."/>
            <person name="Jardinaud M.F."/>
            <person name="Latrasse D."/>
            <person name="Zouine M."/>
            <person name="Zahm M."/>
            <person name="Kreplak J."/>
            <person name="Mayjonade B."/>
            <person name="Satge C."/>
            <person name="Perez M."/>
            <person name="Cauet S."/>
            <person name="Marande W."/>
            <person name="Chantry-Darmon C."/>
            <person name="Lopez-Roques C."/>
            <person name="Bouchez O."/>
            <person name="Berard A."/>
            <person name="Debelle F."/>
            <person name="Munos S."/>
            <person name="Bendahmane A."/>
            <person name="Berges H."/>
            <person name="Niebel A."/>
            <person name="Buitink J."/>
            <person name="Frugier F."/>
            <person name="Benhamed M."/>
            <person name="Crespi M."/>
            <person name="Gouzy J."/>
            <person name="Gamas P."/>
        </authorList>
    </citation>
    <scope>NUCLEOTIDE SEQUENCE [LARGE SCALE GENOMIC DNA]</scope>
    <source>
        <strain evidence="2">cv. Jemalong A17</strain>
    </source>
</reference>
<comment type="caution">
    <text evidence="1">The sequence shown here is derived from an EMBL/GenBank/DDBJ whole genome shotgun (WGS) entry which is preliminary data.</text>
</comment>
<dbReference type="Proteomes" id="UP000265566">
    <property type="component" value="Chromosome 3"/>
</dbReference>
<protein>
    <submittedName>
        <fullName evidence="1">Uncharacterized protein</fullName>
    </submittedName>
</protein>
<evidence type="ECO:0000313" key="2">
    <source>
        <dbReference type="Proteomes" id="UP000265566"/>
    </source>
</evidence>
<dbReference type="Gramene" id="rna16650">
    <property type="protein sequence ID" value="RHN68314.1"/>
    <property type="gene ID" value="gene16650"/>
</dbReference>
<dbReference type="AlphaFoldDB" id="A0A396IVB6"/>
<dbReference type="EMBL" id="PSQE01000003">
    <property type="protein sequence ID" value="RHN68314.1"/>
    <property type="molecule type" value="Genomic_DNA"/>
</dbReference>